<keyword evidence="3" id="KW-1185">Reference proteome</keyword>
<accession>A0A135SRC8</accession>
<evidence type="ECO:0000256" key="1">
    <source>
        <dbReference type="SAM" id="MobiDB-lite"/>
    </source>
</evidence>
<name>A0A135SRC8_9PEZI</name>
<feature type="compositionally biased region" description="Polar residues" evidence="1">
    <location>
        <begin position="23"/>
        <end position="37"/>
    </location>
</feature>
<organism evidence="2 3">
    <name type="scientific">Colletotrichum simmondsii</name>
    <dbReference type="NCBI Taxonomy" id="703756"/>
    <lineage>
        <taxon>Eukaryota</taxon>
        <taxon>Fungi</taxon>
        <taxon>Dikarya</taxon>
        <taxon>Ascomycota</taxon>
        <taxon>Pezizomycotina</taxon>
        <taxon>Sordariomycetes</taxon>
        <taxon>Hypocreomycetidae</taxon>
        <taxon>Glomerellales</taxon>
        <taxon>Glomerellaceae</taxon>
        <taxon>Colletotrichum</taxon>
        <taxon>Colletotrichum acutatum species complex</taxon>
    </lineage>
</organism>
<dbReference type="AlphaFoldDB" id="A0A135SRC8"/>
<evidence type="ECO:0000313" key="3">
    <source>
        <dbReference type="Proteomes" id="UP000070328"/>
    </source>
</evidence>
<reference evidence="2 3" key="1">
    <citation type="submission" date="2014-02" db="EMBL/GenBank/DDBJ databases">
        <title>The genome sequence of Colletotrichum simmondsii CBS122122.</title>
        <authorList>
            <person name="Baroncelli R."/>
            <person name="Thon M.R."/>
        </authorList>
    </citation>
    <scope>NUCLEOTIDE SEQUENCE [LARGE SCALE GENOMIC DNA]</scope>
    <source>
        <strain evidence="2 3">CBS122122</strain>
    </source>
</reference>
<dbReference type="EMBL" id="JFBX01000454">
    <property type="protein sequence ID" value="KXH38462.1"/>
    <property type="molecule type" value="Genomic_DNA"/>
</dbReference>
<gene>
    <name evidence="2" type="ORF">CSIM01_05587</name>
</gene>
<proteinExistence type="predicted"/>
<comment type="caution">
    <text evidence="2">The sequence shown here is derived from an EMBL/GenBank/DDBJ whole genome shotgun (WGS) entry which is preliminary data.</text>
</comment>
<protein>
    <submittedName>
        <fullName evidence="2">Uncharacterized protein</fullName>
    </submittedName>
</protein>
<feature type="non-terminal residue" evidence="2">
    <location>
        <position position="1"/>
    </location>
</feature>
<sequence>DFTRRELSGQSSHRSPEPGSACGSEQSPTKTAVQTDASGPGEWVTEDPPLIRTPGGWRARAYRLRFPHPAPRLVLPPTFFQVSFSPPCLFFCITFEDQRFLHVPRA</sequence>
<dbReference type="Proteomes" id="UP000070328">
    <property type="component" value="Unassembled WGS sequence"/>
</dbReference>
<evidence type="ECO:0000313" key="2">
    <source>
        <dbReference type="EMBL" id="KXH38462.1"/>
    </source>
</evidence>
<feature type="region of interest" description="Disordered" evidence="1">
    <location>
        <begin position="1"/>
        <end position="51"/>
    </location>
</feature>